<gene>
    <name evidence="3" type="ORF">BU26DRAFT_521308</name>
</gene>
<feature type="compositionally biased region" description="Basic and acidic residues" evidence="1">
    <location>
        <begin position="554"/>
        <end position="579"/>
    </location>
</feature>
<keyword evidence="2" id="KW-0472">Membrane</keyword>
<accession>A0A6A6IA46</accession>
<evidence type="ECO:0000313" key="4">
    <source>
        <dbReference type="Proteomes" id="UP000800094"/>
    </source>
</evidence>
<feature type="region of interest" description="Disordered" evidence="1">
    <location>
        <begin position="1"/>
        <end position="168"/>
    </location>
</feature>
<dbReference type="OrthoDB" id="4179406at2759"/>
<dbReference type="Proteomes" id="UP000800094">
    <property type="component" value="Unassembled WGS sequence"/>
</dbReference>
<feature type="transmembrane region" description="Helical" evidence="2">
    <location>
        <begin position="216"/>
        <end position="238"/>
    </location>
</feature>
<feature type="compositionally biased region" description="Polar residues" evidence="1">
    <location>
        <begin position="88"/>
        <end position="105"/>
    </location>
</feature>
<proteinExistence type="predicted"/>
<evidence type="ECO:0000313" key="3">
    <source>
        <dbReference type="EMBL" id="KAF2246928.1"/>
    </source>
</evidence>
<evidence type="ECO:0000256" key="1">
    <source>
        <dbReference type="SAM" id="MobiDB-lite"/>
    </source>
</evidence>
<dbReference type="AlphaFoldDB" id="A0A6A6IA46"/>
<dbReference type="EMBL" id="ML987198">
    <property type="protein sequence ID" value="KAF2246928.1"/>
    <property type="molecule type" value="Genomic_DNA"/>
</dbReference>
<keyword evidence="2" id="KW-1133">Transmembrane helix</keyword>
<feature type="compositionally biased region" description="Basic and acidic residues" evidence="1">
    <location>
        <begin position="46"/>
        <end position="56"/>
    </location>
</feature>
<dbReference type="GeneID" id="54582829"/>
<feature type="compositionally biased region" description="Low complexity" evidence="1">
    <location>
        <begin position="23"/>
        <end position="37"/>
    </location>
</feature>
<organism evidence="3 4">
    <name type="scientific">Trematosphaeria pertusa</name>
    <dbReference type="NCBI Taxonomy" id="390896"/>
    <lineage>
        <taxon>Eukaryota</taxon>
        <taxon>Fungi</taxon>
        <taxon>Dikarya</taxon>
        <taxon>Ascomycota</taxon>
        <taxon>Pezizomycotina</taxon>
        <taxon>Dothideomycetes</taxon>
        <taxon>Pleosporomycetidae</taxon>
        <taxon>Pleosporales</taxon>
        <taxon>Massarineae</taxon>
        <taxon>Trematosphaeriaceae</taxon>
        <taxon>Trematosphaeria</taxon>
    </lineage>
</organism>
<feature type="compositionally biased region" description="Polar residues" evidence="1">
    <location>
        <begin position="67"/>
        <end position="78"/>
    </location>
</feature>
<sequence>MSARSRKLRCSLGDSWGDADYYSDSGASIHSASSLSDQGDSELEDEDKRYAHEHQDVATPLPPRVTRASSREPQTTPVKTPPTRIISGHSQTPGNPRSHRSTPGSGSLEPSFIMPSMSASPNGLYNGSPLRNSQMRVRKSRQPSVQSQPGSTNPSPQVRNRRTSGIRPDHQFVQEEQEPLGPWHYVELFRTHVVWPLAQYILDVFAYAMNHFMKPLLGVAVGAFLIISIIQLSSGFLLKTFQTALTPICIIPGSSYVIPYCATTPRDVHQPDFEEVINVQSTFEEVLDASKDSYALPATMKKSEVAIRDLRSLVKYSQLPSRSQLEVEFSTFIETAREASGNLANYNSKIGYTMDKVISTNQWSLNVLEDIAEKHAGSGALSRALSYINPLSVFVVGPASLEQQIFDQYVQHVSHIKEDIQRLIEISQALMALLNSLEGQLDVIADIAARDNFIVNKNRDELLAQLWSMLGGNRSGKKSFDESLRLLKDVVQYKDEAVKHVSATLLKLQEISADLENLREGVGAPEVVGYRDEIPLRYHIDVVGKSVERLREKRGESMQVERDAIRKGLGEDMGDRGLPGKDMPTVYAKPARK</sequence>
<name>A0A6A6IA46_9PLEO</name>
<feature type="compositionally biased region" description="Polar residues" evidence="1">
    <location>
        <begin position="117"/>
        <end position="135"/>
    </location>
</feature>
<evidence type="ECO:0000256" key="2">
    <source>
        <dbReference type="SAM" id="Phobius"/>
    </source>
</evidence>
<feature type="compositionally biased region" description="Polar residues" evidence="1">
    <location>
        <begin position="142"/>
        <end position="158"/>
    </location>
</feature>
<feature type="region of interest" description="Disordered" evidence="1">
    <location>
        <begin position="554"/>
        <end position="593"/>
    </location>
</feature>
<keyword evidence="4" id="KW-1185">Reference proteome</keyword>
<dbReference type="RefSeq" id="XP_033681932.1">
    <property type="nucleotide sequence ID" value="XM_033829499.1"/>
</dbReference>
<keyword evidence="2" id="KW-0812">Transmembrane</keyword>
<reference evidence="3" key="1">
    <citation type="journal article" date="2020" name="Stud. Mycol.">
        <title>101 Dothideomycetes genomes: a test case for predicting lifestyles and emergence of pathogens.</title>
        <authorList>
            <person name="Haridas S."/>
            <person name="Albert R."/>
            <person name="Binder M."/>
            <person name="Bloem J."/>
            <person name="Labutti K."/>
            <person name="Salamov A."/>
            <person name="Andreopoulos B."/>
            <person name="Baker S."/>
            <person name="Barry K."/>
            <person name="Bills G."/>
            <person name="Bluhm B."/>
            <person name="Cannon C."/>
            <person name="Castanera R."/>
            <person name="Culley D."/>
            <person name="Daum C."/>
            <person name="Ezra D."/>
            <person name="Gonzalez J."/>
            <person name="Henrissat B."/>
            <person name="Kuo A."/>
            <person name="Liang C."/>
            <person name="Lipzen A."/>
            <person name="Lutzoni F."/>
            <person name="Magnuson J."/>
            <person name="Mondo S."/>
            <person name="Nolan M."/>
            <person name="Ohm R."/>
            <person name="Pangilinan J."/>
            <person name="Park H.-J."/>
            <person name="Ramirez L."/>
            <person name="Alfaro M."/>
            <person name="Sun H."/>
            <person name="Tritt A."/>
            <person name="Yoshinaga Y."/>
            <person name="Zwiers L.-H."/>
            <person name="Turgeon B."/>
            <person name="Goodwin S."/>
            <person name="Spatafora J."/>
            <person name="Crous P."/>
            <person name="Grigoriev I."/>
        </authorList>
    </citation>
    <scope>NUCLEOTIDE SEQUENCE</scope>
    <source>
        <strain evidence="3">CBS 122368</strain>
    </source>
</reference>
<protein>
    <submittedName>
        <fullName evidence="3">Uncharacterized protein</fullName>
    </submittedName>
</protein>